<organism evidence="2 3">
    <name type="scientific">Heterorhabditis bacteriophora</name>
    <name type="common">Entomopathogenic nematode worm</name>
    <dbReference type="NCBI Taxonomy" id="37862"/>
    <lineage>
        <taxon>Eukaryota</taxon>
        <taxon>Metazoa</taxon>
        <taxon>Ecdysozoa</taxon>
        <taxon>Nematoda</taxon>
        <taxon>Chromadorea</taxon>
        <taxon>Rhabditida</taxon>
        <taxon>Rhabditina</taxon>
        <taxon>Rhabditomorpha</taxon>
        <taxon>Strongyloidea</taxon>
        <taxon>Heterorhabditidae</taxon>
        <taxon>Heterorhabditis</taxon>
    </lineage>
</organism>
<keyword evidence="1" id="KW-1133">Transmembrane helix</keyword>
<evidence type="ECO:0000256" key="1">
    <source>
        <dbReference type="SAM" id="Phobius"/>
    </source>
</evidence>
<dbReference type="InterPro" id="IPR022559">
    <property type="entry name" value="SUP-1-like"/>
</dbReference>
<accession>A0A1I7XIZ2</accession>
<dbReference type="AlphaFoldDB" id="A0A1I7XIZ2"/>
<reference evidence="3" key="1">
    <citation type="submission" date="2016-11" db="UniProtKB">
        <authorList>
            <consortium name="WormBaseParasite"/>
        </authorList>
    </citation>
    <scope>IDENTIFICATION</scope>
</reference>
<proteinExistence type="predicted"/>
<name>A0A1I7XIZ2_HETBA</name>
<feature type="transmembrane region" description="Helical" evidence="1">
    <location>
        <begin position="54"/>
        <end position="75"/>
    </location>
</feature>
<protein>
    <submittedName>
        <fullName evidence="3">CX domain-containing protein</fullName>
    </submittedName>
</protein>
<sequence>MVPNSRASRIIHGRHSTIEAAGENVMKCANPAVDNFFSYNSCCDNSCCYRLRFWVIPVAIASFGFVAGAFFALCFQCR</sequence>
<dbReference type="Proteomes" id="UP000095283">
    <property type="component" value="Unplaced"/>
</dbReference>
<dbReference type="Pfam" id="PF10853">
    <property type="entry name" value="DUF2650"/>
    <property type="match status" value="1"/>
</dbReference>
<keyword evidence="1" id="KW-0472">Membrane</keyword>
<dbReference type="WBParaSite" id="Hba_17722">
    <property type="protein sequence ID" value="Hba_17722"/>
    <property type="gene ID" value="Hba_17722"/>
</dbReference>
<keyword evidence="1" id="KW-0812">Transmembrane</keyword>
<evidence type="ECO:0000313" key="2">
    <source>
        <dbReference type="Proteomes" id="UP000095283"/>
    </source>
</evidence>
<evidence type="ECO:0000313" key="3">
    <source>
        <dbReference type="WBParaSite" id="Hba_17722"/>
    </source>
</evidence>
<keyword evidence="2" id="KW-1185">Reference proteome</keyword>